<protein>
    <submittedName>
        <fullName evidence="2">Uncharacterized protein</fullName>
    </submittedName>
</protein>
<dbReference type="AlphaFoldDB" id="A0A7D5R6G1"/>
<dbReference type="EMBL" id="CP026993">
    <property type="protein sequence ID" value="QLH02141.1"/>
    <property type="molecule type" value="Genomic_DNA"/>
</dbReference>
<keyword evidence="3" id="KW-1185">Reference proteome</keyword>
<keyword evidence="1" id="KW-0472">Membrane</keyword>
<name>A0A7D5R6G1_9ARCH</name>
<dbReference type="KEGG" id="ncl:C5F47_00330"/>
<dbReference type="Proteomes" id="UP000509771">
    <property type="component" value="Chromosome"/>
</dbReference>
<keyword evidence="1" id="KW-1133">Transmembrane helix</keyword>
<accession>A0A7D5R6G1</accession>
<sequence>MYEFLIRMNKLVFFISLLVLLNFPTSFAEPNEILITFSDTMEQVEFDGKWTFGSEWKASSLETFGVNKIRMAHQGDFIYVMINQLSDTTYNKGSDKAMICFDTINDKSVVPNEDDYCFIAILEGKSVFTLQGGSPFPFTSYYNKIINHDDLLAIGTMSDGNDRYSKIPHTTYEFKIPIEIFGRNNVYGFYLETFDASNGQSYSWPEVINKTNSIKIPPPNLWGEIISIDKSLPEFPLPFVVFTIMFLSVIILSKKLNYGRLRINIH</sequence>
<gene>
    <name evidence="2" type="ORF">C5F47_00330</name>
</gene>
<feature type="transmembrane region" description="Helical" evidence="1">
    <location>
        <begin position="235"/>
        <end position="253"/>
    </location>
</feature>
<dbReference type="SUPFAM" id="SSF49344">
    <property type="entry name" value="CBD9-like"/>
    <property type="match status" value="1"/>
</dbReference>
<evidence type="ECO:0000313" key="3">
    <source>
        <dbReference type="Proteomes" id="UP000509771"/>
    </source>
</evidence>
<proteinExistence type="predicted"/>
<keyword evidence="1" id="KW-0812">Transmembrane</keyword>
<evidence type="ECO:0000256" key="1">
    <source>
        <dbReference type="SAM" id="Phobius"/>
    </source>
</evidence>
<reference evidence="2 3" key="1">
    <citation type="submission" date="2018-02" db="EMBL/GenBank/DDBJ databases">
        <title>Complete genome of Nitrosopumilus cobalaminigenes HCA1.</title>
        <authorList>
            <person name="Qin W."/>
            <person name="Zheng Y."/>
            <person name="Stahl D.A."/>
        </authorList>
    </citation>
    <scope>NUCLEOTIDE SEQUENCE [LARGE SCALE GENOMIC DNA]</scope>
    <source>
        <strain evidence="2 3">HCA1</strain>
    </source>
</reference>
<evidence type="ECO:0000313" key="2">
    <source>
        <dbReference type="EMBL" id="QLH02141.1"/>
    </source>
</evidence>
<organism evidence="2 3">
    <name type="scientific">Nitrosopumilus cobalaminigenes</name>
    <dbReference type="NCBI Taxonomy" id="1470066"/>
    <lineage>
        <taxon>Archaea</taxon>
        <taxon>Nitrososphaerota</taxon>
        <taxon>Nitrososphaeria</taxon>
        <taxon>Nitrosopumilales</taxon>
        <taxon>Nitrosopumilaceae</taxon>
        <taxon>Nitrosopumilus</taxon>
    </lineage>
</organism>